<evidence type="ECO:0000313" key="5">
    <source>
        <dbReference type="Proteomes" id="UP000509684"/>
    </source>
</evidence>
<dbReference type="AlphaFoldDB" id="A0A080M7G2"/>
<gene>
    <name evidence="2" type="ORF">AW06_001739</name>
    <name evidence="3" type="ORF">HWD57_09240</name>
</gene>
<dbReference type="Proteomes" id="UP000509684">
    <property type="component" value="Chromosome"/>
</dbReference>
<protein>
    <submittedName>
        <fullName evidence="2">Uncharacterized protein</fullName>
    </submittedName>
</protein>
<dbReference type="RefSeq" id="WP_034947860.1">
    <property type="nucleotide sequence ID" value="NZ_JDST02000032.1"/>
</dbReference>
<evidence type="ECO:0000313" key="3">
    <source>
        <dbReference type="EMBL" id="QLH49943.1"/>
    </source>
</evidence>
<evidence type="ECO:0000313" key="4">
    <source>
        <dbReference type="Proteomes" id="UP000021315"/>
    </source>
</evidence>
<feature type="region of interest" description="Disordered" evidence="1">
    <location>
        <begin position="1"/>
        <end position="35"/>
    </location>
</feature>
<evidence type="ECO:0000256" key="1">
    <source>
        <dbReference type="SAM" id="MobiDB-lite"/>
    </source>
</evidence>
<dbReference type="EMBL" id="JDST02000032">
    <property type="protein sequence ID" value="KFB77188.1"/>
    <property type="molecule type" value="Genomic_DNA"/>
</dbReference>
<accession>A0A080M7G2</accession>
<feature type="compositionally biased region" description="Basic and acidic residues" evidence="1">
    <location>
        <begin position="22"/>
        <end position="35"/>
    </location>
</feature>
<reference evidence="3" key="3">
    <citation type="submission" date="2020-06" db="EMBL/GenBank/DDBJ databases">
        <authorList>
            <person name="Arumugam K."/>
            <person name="Besarab I."/>
            <person name="Haryono M."/>
            <person name="Bagci C."/>
            <person name="Beier S."/>
            <person name="Buchfink B."/>
            <person name="Gorska A."/>
            <person name="Qiu G."/>
            <person name="Huson D.H."/>
            <person name="Williams R.B."/>
        </authorList>
    </citation>
    <scope>NUCLEOTIDE SEQUENCE</scope>
    <source>
        <strain evidence="3">SSA1</strain>
    </source>
</reference>
<reference evidence="2 4" key="1">
    <citation type="submission" date="2014-02" db="EMBL/GenBank/DDBJ databases">
        <title>Expanding our view of genomic diversity in Candidatus Accumulibacter clades.</title>
        <authorList>
            <person name="Skennerton C.T."/>
            <person name="Barr J.J."/>
            <person name="Slater F.R."/>
            <person name="Bond P.L."/>
            <person name="Tyson G.W."/>
        </authorList>
    </citation>
    <scope>NUCLEOTIDE SEQUENCE [LARGE SCALE GENOMIC DNA]</scope>
    <source>
        <strain evidence="4">SK-02</strain>
    </source>
</reference>
<dbReference type="Proteomes" id="UP000021315">
    <property type="component" value="Unassembled WGS sequence"/>
</dbReference>
<name>A0A080M7G2_9PROT</name>
<dbReference type="KEGG" id="acog:HWD57_09240"/>
<evidence type="ECO:0000313" key="2">
    <source>
        <dbReference type="EMBL" id="KFB77188.1"/>
    </source>
</evidence>
<proteinExistence type="predicted"/>
<organism evidence="2 4">
    <name type="scientific">Candidatus Accumulibacter cognatus</name>
    <dbReference type="NCBI Taxonomy" id="2954383"/>
    <lineage>
        <taxon>Bacteria</taxon>
        <taxon>Pseudomonadati</taxon>
        <taxon>Pseudomonadota</taxon>
        <taxon>Betaproteobacteria</taxon>
        <taxon>Candidatus Accumulibacter</taxon>
    </lineage>
</organism>
<keyword evidence="4" id="KW-1185">Reference proteome</keyword>
<dbReference type="STRING" id="1453999.AW06_001739"/>
<sequence length="241" mass="26412">MPRPQPFSAPRDPSASGITPAETDRPSPGNREHPPFCDDDLLYTFTFSNDLQTVEGMSRVTDSTTQVLDLTGSIFETIVGINDLGVQAVLSVEQTRTATRSSDVRIYSDSDGDGKYVEDFDLHVATTATPRLPQHQFTFADDGSVLTDQRLHHGQWSSETIDSTEEVYQHLTLDGETYVVKTVQDSDGDYHFEILRDDNGDGIWTGIARGESSGVYVDTAADRLNLVGVQEYLSAADSIVG</sequence>
<accession>A0A7D5SN86</accession>
<dbReference type="EMBL" id="CP058708">
    <property type="protein sequence ID" value="QLH49943.1"/>
    <property type="molecule type" value="Genomic_DNA"/>
</dbReference>
<reference evidence="3 5" key="2">
    <citation type="journal article" date="2019" name="Microbiome">
        <title>Annotated bacterial chromosomes from frame-shift-corrected long-read metagenomic data.</title>
        <authorList>
            <person name="Arumugam K."/>
            <person name="Bagci C."/>
            <person name="Bessarab I."/>
            <person name="Beier S."/>
            <person name="Buchfink B."/>
            <person name="Gorska A."/>
            <person name="Qiu G."/>
            <person name="Huson D.H."/>
            <person name="Williams R.B.H."/>
        </authorList>
    </citation>
    <scope>NUCLEOTIDE SEQUENCE [LARGE SCALE GENOMIC DNA]</scope>
    <source>
        <strain evidence="3">SSA1</strain>
    </source>
</reference>